<dbReference type="InterPro" id="IPR000847">
    <property type="entry name" value="LysR_HTH_N"/>
</dbReference>
<dbReference type="Gene3D" id="3.40.190.10">
    <property type="entry name" value="Periplasmic binding protein-like II"/>
    <property type="match status" value="2"/>
</dbReference>
<dbReference type="PANTHER" id="PTHR30346">
    <property type="entry name" value="TRANSCRIPTIONAL DUAL REGULATOR HCAR-RELATED"/>
    <property type="match status" value="1"/>
</dbReference>
<dbReference type="Pfam" id="PF00126">
    <property type="entry name" value="HTH_1"/>
    <property type="match status" value="1"/>
</dbReference>
<dbReference type="Pfam" id="PF03466">
    <property type="entry name" value="LysR_substrate"/>
    <property type="match status" value="1"/>
</dbReference>
<keyword evidence="4" id="KW-0804">Transcription</keyword>
<evidence type="ECO:0000259" key="5">
    <source>
        <dbReference type="PROSITE" id="PS50931"/>
    </source>
</evidence>
<dbReference type="RefSeq" id="WP_344201441.1">
    <property type="nucleotide sequence ID" value="NZ_BAAAND010000013.1"/>
</dbReference>
<dbReference type="CDD" id="cd08414">
    <property type="entry name" value="PBP2_LTTR_aromatics_like"/>
    <property type="match status" value="1"/>
</dbReference>
<dbReference type="SUPFAM" id="SSF53850">
    <property type="entry name" value="Periplasmic binding protein-like II"/>
    <property type="match status" value="1"/>
</dbReference>
<dbReference type="Proteomes" id="UP001500190">
    <property type="component" value="Unassembled WGS sequence"/>
</dbReference>
<evidence type="ECO:0000313" key="7">
    <source>
        <dbReference type="Proteomes" id="UP001500190"/>
    </source>
</evidence>
<dbReference type="PANTHER" id="PTHR30346:SF0">
    <property type="entry name" value="HCA OPERON TRANSCRIPTIONAL ACTIVATOR HCAR"/>
    <property type="match status" value="1"/>
</dbReference>
<evidence type="ECO:0000256" key="4">
    <source>
        <dbReference type="ARBA" id="ARBA00023163"/>
    </source>
</evidence>
<evidence type="ECO:0000313" key="6">
    <source>
        <dbReference type="EMBL" id="GAA1614989.1"/>
    </source>
</evidence>
<sequence>MEPTIELRELRIFLVLADELHFGRTAARLGLTQSSVSQSLRALERKLGCELVHRTSRRVTLTAAGQGMLAELRPAYGQLAAVLEHTRGANRRLDGVLRLGIYFVAGGARLAAIVAAFEERYADCHVQASDLPVSAPLEPLRRGEVDVIAMRLPLEQPDLVVGPTLEKQPRVLAVGAEHPFAGRDQVSIEDVADCAVLPMTEEPRETLEALIPHRTPSGRPIRRLSREAASAFQVSELIARGRIVHPTVPAAADRLGHRGIVYVPLTGLPPSRTALVWRRRSTDPRLRAFIQVARELPRRTGKDQ</sequence>
<keyword evidence="7" id="KW-1185">Reference proteome</keyword>
<organism evidence="6 7">
    <name type="scientific">Kribbella karoonensis</name>
    <dbReference type="NCBI Taxonomy" id="324851"/>
    <lineage>
        <taxon>Bacteria</taxon>
        <taxon>Bacillati</taxon>
        <taxon>Actinomycetota</taxon>
        <taxon>Actinomycetes</taxon>
        <taxon>Propionibacteriales</taxon>
        <taxon>Kribbellaceae</taxon>
        <taxon>Kribbella</taxon>
    </lineage>
</organism>
<evidence type="ECO:0000256" key="1">
    <source>
        <dbReference type="ARBA" id="ARBA00009437"/>
    </source>
</evidence>
<name>A0ABN2EQY1_9ACTN</name>
<dbReference type="SUPFAM" id="SSF46785">
    <property type="entry name" value="Winged helix' DNA-binding domain"/>
    <property type="match status" value="1"/>
</dbReference>
<dbReference type="EMBL" id="BAAAND010000013">
    <property type="protein sequence ID" value="GAA1614989.1"/>
    <property type="molecule type" value="Genomic_DNA"/>
</dbReference>
<dbReference type="Gene3D" id="1.10.10.10">
    <property type="entry name" value="Winged helix-like DNA-binding domain superfamily/Winged helix DNA-binding domain"/>
    <property type="match status" value="1"/>
</dbReference>
<keyword evidence="2" id="KW-0805">Transcription regulation</keyword>
<keyword evidence="3" id="KW-0238">DNA-binding</keyword>
<dbReference type="PROSITE" id="PS50931">
    <property type="entry name" value="HTH_LYSR"/>
    <property type="match status" value="1"/>
</dbReference>
<dbReference type="InterPro" id="IPR036388">
    <property type="entry name" value="WH-like_DNA-bd_sf"/>
</dbReference>
<dbReference type="InterPro" id="IPR005119">
    <property type="entry name" value="LysR_subst-bd"/>
</dbReference>
<comment type="caution">
    <text evidence="6">The sequence shown here is derived from an EMBL/GenBank/DDBJ whole genome shotgun (WGS) entry which is preliminary data.</text>
</comment>
<protein>
    <submittedName>
        <fullName evidence="6">LysR family transcriptional regulator</fullName>
    </submittedName>
</protein>
<gene>
    <name evidence="6" type="ORF">GCM10009742_78150</name>
</gene>
<evidence type="ECO:0000256" key="2">
    <source>
        <dbReference type="ARBA" id="ARBA00023015"/>
    </source>
</evidence>
<proteinExistence type="inferred from homology"/>
<reference evidence="6 7" key="1">
    <citation type="journal article" date="2019" name="Int. J. Syst. Evol. Microbiol.">
        <title>The Global Catalogue of Microorganisms (GCM) 10K type strain sequencing project: providing services to taxonomists for standard genome sequencing and annotation.</title>
        <authorList>
            <consortium name="The Broad Institute Genomics Platform"/>
            <consortium name="The Broad Institute Genome Sequencing Center for Infectious Disease"/>
            <person name="Wu L."/>
            <person name="Ma J."/>
        </authorList>
    </citation>
    <scope>NUCLEOTIDE SEQUENCE [LARGE SCALE GENOMIC DNA]</scope>
    <source>
        <strain evidence="6 7">JCM 14304</strain>
    </source>
</reference>
<accession>A0ABN2EQY1</accession>
<dbReference type="PRINTS" id="PR00039">
    <property type="entry name" value="HTHLYSR"/>
</dbReference>
<feature type="domain" description="HTH lysR-type" evidence="5">
    <location>
        <begin position="5"/>
        <end position="62"/>
    </location>
</feature>
<dbReference type="InterPro" id="IPR036390">
    <property type="entry name" value="WH_DNA-bd_sf"/>
</dbReference>
<evidence type="ECO:0000256" key="3">
    <source>
        <dbReference type="ARBA" id="ARBA00023125"/>
    </source>
</evidence>
<comment type="similarity">
    <text evidence="1">Belongs to the LysR transcriptional regulatory family.</text>
</comment>